<accession>A0ABW0YYY7</accession>
<dbReference type="GO" id="GO:0016787">
    <property type="term" value="F:hydrolase activity"/>
    <property type="evidence" value="ECO:0007669"/>
    <property type="project" value="UniProtKB-KW"/>
</dbReference>
<dbReference type="RefSeq" id="WP_390315857.1">
    <property type="nucleotide sequence ID" value="NZ_JBHSPB010000005.1"/>
</dbReference>
<dbReference type="SUPFAM" id="SSF53474">
    <property type="entry name" value="alpha/beta-Hydrolases"/>
    <property type="match status" value="1"/>
</dbReference>
<dbReference type="Proteomes" id="UP001596083">
    <property type="component" value="Unassembled WGS sequence"/>
</dbReference>
<dbReference type="EMBL" id="JBHSPB010000005">
    <property type="protein sequence ID" value="MFC5720697.1"/>
    <property type="molecule type" value="Genomic_DNA"/>
</dbReference>
<organism evidence="2 3">
    <name type="scientific">Streptomyces gamaensis</name>
    <dbReference type="NCBI Taxonomy" id="1763542"/>
    <lineage>
        <taxon>Bacteria</taxon>
        <taxon>Bacillati</taxon>
        <taxon>Actinomycetota</taxon>
        <taxon>Actinomycetes</taxon>
        <taxon>Kitasatosporales</taxon>
        <taxon>Streptomycetaceae</taxon>
        <taxon>Streptomyces</taxon>
    </lineage>
</organism>
<keyword evidence="2" id="KW-0378">Hydrolase</keyword>
<proteinExistence type="predicted"/>
<keyword evidence="3" id="KW-1185">Reference proteome</keyword>
<evidence type="ECO:0000256" key="1">
    <source>
        <dbReference type="SAM" id="MobiDB-lite"/>
    </source>
</evidence>
<gene>
    <name evidence="2" type="ORF">ACFP1Z_11035</name>
</gene>
<name>A0ABW0YYY7_9ACTN</name>
<reference evidence="3" key="1">
    <citation type="journal article" date="2019" name="Int. J. Syst. Evol. Microbiol.">
        <title>The Global Catalogue of Microorganisms (GCM) 10K type strain sequencing project: providing services to taxonomists for standard genome sequencing and annotation.</title>
        <authorList>
            <consortium name="The Broad Institute Genomics Platform"/>
            <consortium name="The Broad Institute Genome Sequencing Center for Infectious Disease"/>
            <person name="Wu L."/>
            <person name="Ma J."/>
        </authorList>
    </citation>
    <scope>NUCLEOTIDE SEQUENCE [LARGE SCALE GENOMIC DNA]</scope>
    <source>
        <strain evidence="3">CGMCC 4.7304</strain>
    </source>
</reference>
<dbReference type="InterPro" id="IPR029058">
    <property type="entry name" value="AB_hydrolase_fold"/>
</dbReference>
<sequence length="318" mass="34403">MESVVLISGAPADPRRLFAPLRRGLGPGHDVQTLGWAAAYQADPGSTYRLMDELRHVRAAAGRARRERVHLLGASGGCTAALLFALHHPDRTASLTLVEPVWLGGMSWWEHEPAFAAEYDRVVELPDHQVLAAYTALVTGRHPTAVRRPRHASRAVAELRATWASWRRHRLDPAGLARLPGPLYLPVGQFSPQRSFAAAAFLADLAPDAVVETVAGRRPDDVLRAPEVTGGVRGLIEGAGQPPPTPSGPGPRPPAVPPSPVTRAAEPEYPPLPADAPRPPGADRPSGVPGRHPPYPSRSDHADHLRHPWPYPRRRPRP</sequence>
<feature type="compositionally biased region" description="Pro residues" evidence="1">
    <location>
        <begin position="268"/>
        <end position="282"/>
    </location>
</feature>
<protein>
    <submittedName>
        <fullName evidence="2">Alpha/beta fold hydrolase</fullName>
    </submittedName>
</protein>
<evidence type="ECO:0000313" key="3">
    <source>
        <dbReference type="Proteomes" id="UP001596083"/>
    </source>
</evidence>
<comment type="caution">
    <text evidence="2">The sequence shown here is derived from an EMBL/GenBank/DDBJ whole genome shotgun (WGS) entry which is preliminary data.</text>
</comment>
<feature type="compositionally biased region" description="Pro residues" evidence="1">
    <location>
        <begin position="241"/>
        <end position="260"/>
    </location>
</feature>
<evidence type="ECO:0000313" key="2">
    <source>
        <dbReference type="EMBL" id="MFC5720697.1"/>
    </source>
</evidence>
<dbReference type="Gene3D" id="3.40.50.1820">
    <property type="entry name" value="alpha/beta hydrolase"/>
    <property type="match status" value="1"/>
</dbReference>
<feature type="region of interest" description="Disordered" evidence="1">
    <location>
        <begin position="222"/>
        <end position="318"/>
    </location>
</feature>